<proteinExistence type="predicted"/>
<reference evidence="2 4" key="3">
    <citation type="submission" date="2020-11" db="EMBL/GenBank/DDBJ databases">
        <title>Closed and high quality bacterial genomes of the OMM12 community.</title>
        <authorList>
            <person name="Marbouty M."/>
            <person name="Lamy-Besnier Q."/>
            <person name="Debarbieux L."/>
            <person name="Koszul R."/>
        </authorList>
    </citation>
    <scope>NUCLEOTIDE SEQUENCE [LARGE SCALE GENOMIC DNA]</scope>
    <source>
        <strain evidence="2 4">KB18</strain>
    </source>
</reference>
<evidence type="ECO:0000313" key="3">
    <source>
        <dbReference type="Proteomes" id="UP000196710"/>
    </source>
</evidence>
<gene>
    <name evidence="1" type="ORF">ADH66_10750</name>
    <name evidence="2" type="ORF">I5Q82_01050</name>
</gene>
<protein>
    <submittedName>
        <fullName evidence="2">Uncharacterized protein</fullName>
    </submittedName>
</protein>
<dbReference type="RefSeq" id="WP_066540997.1">
    <property type="nucleotide sequence ID" value="NZ_CP021422.1"/>
</dbReference>
<evidence type="ECO:0000313" key="4">
    <source>
        <dbReference type="Proteomes" id="UP000596035"/>
    </source>
</evidence>
<dbReference type="EMBL" id="CP065321">
    <property type="protein sequence ID" value="QQR30364.1"/>
    <property type="molecule type" value="Genomic_DNA"/>
</dbReference>
<evidence type="ECO:0000313" key="2">
    <source>
        <dbReference type="EMBL" id="QQR30364.1"/>
    </source>
</evidence>
<keyword evidence="3" id="KW-1185">Reference proteome</keyword>
<dbReference type="Proteomes" id="UP000196710">
    <property type="component" value="Chromosome"/>
</dbReference>
<dbReference type="EMBL" id="CP021422">
    <property type="protein sequence ID" value="ASB41089.1"/>
    <property type="molecule type" value="Genomic_DNA"/>
</dbReference>
<name>A0A1Z2XRP6_9FIRM</name>
<organism evidence="2 4">
    <name type="scientific">Acutalibacter muris</name>
    <dbReference type="NCBI Taxonomy" id="1796620"/>
    <lineage>
        <taxon>Bacteria</taxon>
        <taxon>Bacillati</taxon>
        <taxon>Bacillota</taxon>
        <taxon>Clostridia</taxon>
        <taxon>Eubacteriales</taxon>
        <taxon>Acutalibacteraceae</taxon>
        <taxon>Acutalibacter</taxon>
    </lineage>
</organism>
<reference evidence="1" key="1">
    <citation type="journal article" date="2017" name="Genome Announc.">
        <title>High-Quality Whole-Genome Sequences of the Oligo-Mouse-Microbiota Bacterial Community.</title>
        <authorList>
            <person name="Garzetti D."/>
            <person name="Brugiroux S."/>
            <person name="Bunk B."/>
            <person name="Pukall R."/>
            <person name="McCoy K.D."/>
            <person name="Macpherson A.J."/>
            <person name="Stecher B."/>
        </authorList>
    </citation>
    <scope>NUCLEOTIDE SEQUENCE</scope>
    <source>
        <strain evidence="1">KB18</strain>
    </source>
</reference>
<evidence type="ECO:0000313" key="1">
    <source>
        <dbReference type="EMBL" id="ASB41089.1"/>
    </source>
</evidence>
<accession>A0A1Z2XRP6</accession>
<dbReference type="AlphaFoldDB" id="A0A1Z2XRP6"/>
<dbReference type="KEGG" id="amur:ADH66_10750"/>
<reference evidence="3" key="2">
    <citation type="submission" date="2017-05" db="EMBL/GenBank/DDBJ databases">
        <title>Improved OligoMM genomes.</title>
        <authorList>
            <person name="Garzetti D."/>
        </authorList>
    </citation>
    <scope>NUCLEOTIDE SEQUENCE [LARGE SCALE GENOMIC DNA]</scope>
    <source>
        <strain evidence="3">KB18</strain>
    </source>
</reference>
<sequence length="95" mass="10592">MLIKKILAALPLSPAPKRLPKQVEFCAGATVHHAGRCGDVLAVDVYSRKRELLYRFYSDGKNYITRLQHPLRDCAALSPSAVCWTISRISPRPST</sequence>
<dbReference type="Proteomes" id="UP000596035">
    <property type="component" value="Chromosome"/>
</dbReference>